<keyword evidence="3" id="KW-0238">DNA-binding</keyword>
<evidence type="ECO:0000256" key="1">
    <source>
        <dbReference type="ARBA" id="ARBA00023015"/>
    </source>
</evidence>
<evidence type="ECO:0000313" key="7">
    <source>
        <dbReference type="Proteomes" id="UP001597389"/>
    </source>
</evidence>
<protein>
    <submittedName>
        <fullName evidence="6">RNA polymerase sigma factor</fullName>
    </submittedName>
</protein>
<feature type="domain" description="RNA polymerase sigma-70 region 2" evidence="5">
    <location>
        <begin position="31"/>
        <end position="91"/>
    </location>
</feature>
<dbReference type="NCBIfam" id="TIGR02937">
    <property type="entry name" value="sigma70-ECF"/>
    <property type="match status" value="1"/>
</dbReference>
<organism evidence="6 7">
    <name type="scientific">Rubritalea tangerina</name>
    <dbReference type="NCBI Taxonomy" id="430798"/>
    <lineage>
        <taxon>Bacteria</taxon>
        <taxon>Pseudomonadati</taxon>
        <taxon>Verrucomicrobiota</taxon>
        <taxon>Verrucomicrobiia</taxon>
        <taxon>Verrucomicrobiales</taxon>
        <taxon>Rubritaleaceae</taxon>
        <taxon>Rubritalea</taxon>
    </lineage>
</organism>
<dbReference type="RefSeq" id="WP_377177608.1">
    <property type="nucleotide sequence ID" value="NZ_JBHUJB010000021.1"/>
</dbReference>
<keyword evidence="2" id="KW-0731">Sigma factor</keyword>
<evidence type="ECO:0000259" key="5">
    <source>
        <dbReference type="Pfam" id="PF04542"/>
    </source>
</evidence>
<dbReference type="SUPFAM" id="SSF88946">
    <property type="entry name" value="Sigma2 domain of RNA polymerase sigma factors"/>
    <property type="match status" value="1"/>
</dbReference>
<dbReference type="InterPro" id="IPR007627">
    <property type="entry name" value="RNA_pol_sigma70_r2"/>
</dbReference>
<dbReference type="InterPro" id="IPR013325">
    <property type="entry name" value="RNA_pol_sigma_r2"/>
</dbReference>
<name>A0ABW4Z8F6_9BACT</name>
<proteinExistence type="predicted"/>
<dbReference type="InterPro" id="IPR039425">
    <property type="entry name" value="RNA_pol_sigma-70-like"/>
</dbReference>
<accession>A0ABW4Z8F6</accession>
<dbReference type="PANTHER" id="PTHR43133">
    <property type="entry name" value="RNA POLYMERASE ECF-TYPE SIGMA FACTO"/>
    <property type="match status" value="1"/>
</dbReference>
<keyword evidence="4" id="KW-0804">Transcription</keyword>
<comment type="caution">
    <text evidence="6">The sequence shown here is derived from an EMBL/GenBank/DDBJ whole genome shotgun (WGS) entry which is preliminary data.</text>
</comment>
<evidence type="ECO:0000256" key="4">
    <source>
        <dbReference type="ARBA" id="ARBA00023163"/>
    </source>
</evidence>
<dbReference type="Proteomes" id="UP001597389">
    <property type="component" value="Unassembled WGS sequence"/>
</dbReference>
<evidence type="ECO:0000256" key="2">
    <source>
        <dbReference type="ARBA" id="ARBA00023082"/>
    </source>
</evidence>
<dbReference type="InterPro" id="IPR014284">
    <property type="entry name" value="RNA_pol_sigma-70_dom"/>
</dbReference>
<dbReference type="Pfam" id="PF04542">
    <property type="entry name" value="Sigma70_r2"/>
    <property type="match status" value="1"/>
</dbReference>
<sequence length="199" mass="22766">MMQGEPTSQTLLMLVKEQGDAKAWQQFELVYRRYVCAVLLKSGAAHADVEDLAQEVMVRVWKGLETFLYQPERCRFRTWLARVAKNTLINFSQLKKNKVVRAQLDDSKLYLESISQESETDVLAEIEWKIFVAKSAWEHVQSQFKEAQLQAYAGMAEGESAGTVASRLGIKENTAYVYRKAVQEAMDLHIKRLNSELDA</sequence>
<keyword evidence="1" id="KW-0805">Transcription regulation</keyword>
<dbReference type="EMBL" id="JBHUJB010000021">
    <property type="protein sequence ID" value="MFD2158263.1"/>
    <property type="molecule type" value="Genomic_DNA"/>
</dbReference>
<keyword evidence="7" id="KW-1185">Reference proteome</keyword>
<evidence type="ECO:0000313" key="6">
    <source>
        <dbReference type="EMBL" id="MFD2158263.1"/>
    </source>
</evidence>
<reference evidence="7" key="1">
    <citation type="journal article" date="2019" name="Int. J. Syst. Evol. Microbiol.">
        <title>The Global Catalogue of Microorganisms (GCM) 10K type strain sequencing project: providing services to taxonomists for standard genome sequencing and annotation.</title>
        <authorList>
            <consortium name="The Broad Institute Genomics Platform"/>
            <consortium name="The Broad Institute Genome Sequencing Center for Infectious Disease"/>
            <person name="Wu L."/>
            <person name="Ma J."/>
        </authorList>
    </citation>
    <scope>NUCLEOTIDE SEQUENCE [LARGE SCALE GENOMIC DNA]</scope>
    <source>
        <strain evidence="7">CCUG 57942</strain>
    </source>
</reference>
<gene>
    <name evidence="6" type="ORF">ACFSW8_05080</name>
</gene>
<dbReference type="PANTHER" id="PTHR43133:SF8">
    <property type="entry name" value="RNA POLYMERASE SIGMA FACTOR HI_1459-RELATED"/>
    <property type="match status" value="1"/>
</dbReference>
<evidence type="ECO:0000256" key="3">
    <source>
        <dbReference type="ARBA" id="ARBA00023125"/>
    </source>
</evidence>
<dbReference type="Gene3D" id="1.10.1740.10">
    <property type="match status" value="1"/>
</dbReference>